<keyword evidence="3" id="KW-0472">Membrane</keyword>
<dbReference type="Gene3D" id="3.10.350.10">
    <property type="entry name" value="LysM domain"/>
    <property type="match status" value="1"/>
</dbReference>
<dbReference type="InterPro" id="IPR018392">
    <property type="entry name" value="LysM"/>
</dbReference>
<feature type="domain" description="LysM" evidence="4">
    <location>
        <begin position="378"/>
        <end position="430"/>
    </location>
</feature>
<keyword evidence="6" id="KW-1185">Reference proteome</keyword>
<feature type="transmembrane region" description="Helical" evidence="3">
    <location>
        <begin position="801"/>
        <end position="821"/>
    </location>
</feature>
<dbReference type="STRING" id="1123498.VR7878_00385"/>
<evidence type="ECO:0000256" key="1">
    <source>
        <dbReference type="SAM" id="Coils"/>
    </source>
</evidence>
<dbReference type="Proteomes" id="UP000188276">
    <property type="component" value="Unassembled WGS sequence"/>
</dbReference>
<evidence type="ECO:0000313" key="5">
    <source>
        <dbReference type="EMBL" id="SJN53568.1"/>
    </source>
</evidence>
<dbReference type="SMART" id="SM00257">
    <property type="entry name" value="LysM"/>
    <property type="match status" value="1"/>
</dbReference>
<evidence type="ECO:0000256" key="2">
    <source>
        <dbReference type="SAM" id="MobiDB-lite"/>
    </source>
</evidence>
<dbReference type="EMBL" id="FULE01000008">
    <property type="protein sequence ID" value="SJN53568.1"/>
    <property type="molecule type" value="Genomic_DNA"/>
</dbReference>
<sequence length="872" mass="95421">MSYNVVRLSDLMAYEFGQVEGDFDSLRESDLKTALPAGMSFRQLQAELKSGELVLLHDTPSEPLMIPAQDEMNHQRWQINPLVTDQLEPLAQQAYLERVALSEKGGGSHAAGGGSGSGYSGSLHPAQPMPPYVPEPTIPDNADQVPASKYEYMLEIACSDESRLSMLRYGFVLQGKKAEVKTGPQQQDRTEHGTRYVYRAAYNEQKRLYAFSDSAPLGVSLPDPVRVKPIGSAMVRDAYIPIQPAVQVGGRLGFPASGYLYHFRDNKLVQEYCLPEDGEGLFYATLSREGVLNTARGCPCSHRALLVFWKINGVEINHQSLVYLKQPITLEQLNHLDDTIAQHGIHLDIRALLDATRQPVMSRESAEQKQVQPEEPTTHTVQRAPGSNKRESWPEIAQQYGLSAKELLNLNPAYHADPMTLKIGDVLNISTKQESAVVPERISAMPPQSPQDYNQPLNSWYRYQEKYLTDTQVIAIHDQSLVTADIPLVRITDEPVAFDLGFSMVEKHQSQASLWNDLLPDETTPEVRSMLQQLNGHLNDPVRPGELVILASQAPQSDQEQQKLDVLQEEAKIASEAIGELSDEQAELNHRYFETLDCKVCEAFEQGAPSDAFAWSSAATGTLAPAMQKHLENVAATLQKLDGLYIRFLGKHIGREAFIQQRQALTGLLDSQLDKLTQKTLSLPVNTGLKEKLGIHSTKSLIHHADEILEGGRVPELGRHLANTSKWVKYAENAGKVSIGLSIASATYSVTQQCEAGGLSDCARATMVETGGVAGGWVAGTAGAIAGEAIVIAFSITSAPVILIVVGGAALGVGILGAGAGKMGMGSFFDSMKFGDLLDNIESKFMDDIPNEIESYINKSIFSDFGIPSNFN</sequence>
<dbReference type="InterPro" id="IPR036779">
    <property type="entry name" value="LysM_dom_sf"/>
</dbReference>
<dbReference type="CDD" id="cd00118">
    <property type="entry name" value="LysM"/>
    <property type="match status" value="1"/>
</dbReference>
<dbReference type="CDD" id="cd20709">
    <property type="entry name" value="MIX_V"/>
    <property type="match status" value="1"/>
</dbReference>
<organism evidence="5 6">
    <name type="scientific">Vibrio ruber (strain DSM 16370 / JCM 11486 / BCRC 17186 / CECT 7878 / LMG 23124 / VR1)</name>
    <dbReference type="NCBI Taxonomy" id="1123498"/>
    <lineage>
        <taxon>Bacteria</taxon>
        <taxon>Pseudomonadati</taxon>
        <taxon>Pseudomonadota</taxon>
        <taxon>Gammaproteobacteria</taxon>
        <taxon>Vibrionales</taxon>
        <taxon>Vibrionaceae</taxon>
        <taxon>Vibrio</taxon>
    </lineage>
</organism>
<keyword evidence="3" id="KW-0812">Transmembrane</keyword>
<name>A0A1R4LAK2_VIBR1</name>
<dbReference type="RefSeq" id="WP_139343974.1">
    <property type="nucleotide sequence ID" value="NZ_FULE01000008.1"/>
</dbReference>
<gene>
    <name evidence="5" type="ORF">VR7878_00385</name>
</gene>
<dbReference type="OrthoDB" id="5815268at2"/>
<protein>
    <recommendedName>
        <fullName evidence="4">LysM domain-containing protein</fullName>
    </recommendedName>
</protein>
<feature type="compositionally biased region" description="Pro residues" evidence="2">
    <location>
        <begin position="127"/>
        <end position="137"/>
    </location>
</feature>
<dbReference type="AlphaFoldDB" id="A0A1R4LAK2"/>
<feature type="region of interest" description="Disordered" evidence="2">
    <location>
        <begin position="358"/>
        <end position="392"/>
    </location>
</feature>
<keyword evidence="3" id="KW-1133">Transmembrane helix</keyword>
<feature type="compositionally biased region" description="Gly residues" evidence="2">
    <location>
        <begin position="104"/>
        <end position="119"/>
    </location>
</feature>
<reference evidence="6" key="1">
    <citation type="submission" date="2017-02" db="EMBL/GenBank/DDBJ databases">
        <authorList>
            <person name="Rodrigo-Torres L."/>
            <person name="Arahal R.D."/>
            <person name="Lucena T."/>
        </authorList>
    </citation>
    <scope>NUCLEOTIDE SEQUENCE [LARGE SCALE GENOMIC DNA]</scope>
    <source>
        <strain evidence="6">CECT 7878</strain>
    </source>
</reference>
<feature type="region of interest" description="Disordered" evidence="2">
    <location>
        <begin position="104"/>
        <end position="143"/>
    </location>
</feature>
<evidence type="ECO:0000256" key="3">
    <source>
        <dbReference type="SAM" id="Phobius"/>
    </source>
</evidence>
<evidence type="ECO:0000259" key="4">
    <source>
        <dbReference type="SMART" id="SM00257"/>
    </source>
</evidence>
<accession>A0A1R4LAK2</accession>
<dbReference type="Pfam" id="PF01476">
    <property type="entry name" value="LysM"/>
    <property type="match status" value="1"/>
</dbReference>
<keyword evidence="1" id="KW-0175">Coiled coil</keyword>
<proteinExistence type="predicted"/>
<evidence type="ECO:0000313" key="6">
    <source>
        <dbReference type="Proteomes" id="UP000188276"/>
    </source>
</evidence>
<feature type="coiled-coil region" evidence="1">
    <location>
        <begin position="557"/>
        <end position="584"/>
    </location>
</feature>